<evidence type="ECO:0000256" key="1">
    <source>
        <dbReference type="ARBA" id="ARBA00010169"/>
    </source>
</evidence>
<dbReference type="InterPro" id="IPR011322">
    <property type="entry name" value="N-reg_PII-like_a/b"/>
</dbReference>
<organism evidence="2 3">
    <name type="scientific">Streptomyces monticola</name>
    <dbReference type="NCBI Taxonomy" id="2666263"/>
    <lineage>
        <taxon>Bacteria</taxon>
        <taxon>Bacillati</taxon>
        <taxon>Actinomycetota</taxon>
        <taxon>Actinomycetes</taxon>
        <taxon>Kitasatosporales</taxon>
        <taxon>Streptomycetaceae</taxon>
        <taxon>Streptomyces</taxon>
    </lineage>
</organism>
<accession>A0ABW2JI02</accession>
<dbReference type="Gene3D" id="3.30.70.120">
    <property type="match status" value="1"/>
</dbReference>
<sequence>MSSVPAGTVLTVLTTTDAADRARALADGAVGARLAACAQISGPITSVYRWDGGLATDQEWQVLLKTTVERYPELEEWLVATHTYDTPEIIATPVVRGGAGYLEWVREETER</sequence>
<name>A0ABW2JI02_9ACTN</name>
<comment type="similarity">
    <text evidence="1">Belongs to the CutA family.</text>
</comment>
<evidence type="ECO:0000313" key="3">
    <source>
        <dbReference type="Proteomes" id="UP001596523"/>
    </source>
</evidence>
<dbReference type="Proteomes" id="UP001596523">
    <property type="component" value="Unassembled WGS sequence"/>
</dbReference>
<dbReference type="InterPro" id="IPR015867">
    <property type="entry name" value="N-reg_PII/ATP_PRibTrfase_C"/>
</dbReference>
<keyword evidence="3" id="KW-1185">Reference proteome</keyword>
<dbReference type="InterPro" id="IPR004323">
    <property type="entry name" value="Ion_tolerance_CutA"/>
</dbReference>
<gene>
    <name evidence="2" type="primary">cutA</name>
    <name evidence="2" type="ORF">ACFQVC_15810</name>
</gene>
<comment type="caution">
    <text evidence="2">The sequence shown here is derived from an EMBL/GenBank/DDBJ whole genome shotgun (WGS) entry which is preliminary data.</text>
</comment>
<dbReference type="SUPFAM" id="SSF54913">
    <property type="entry name" value="GlnB-like"/>
    <property type="match status" value="1"/>
</dbReference>
<dbReference type="PANTHER" id="PTHR23419:SF8">
    <property type="entry name" value="FI09726P"/>
    <property type="match status" value="1"/>
</dbReference>
<dbReference type="PANTHER" id="PTHR23419">
    <property type="entry name" value="DIVALENT CATION TOLERANCE CUTA-RELATED"/>
    <property type="match status" value="1"/>
</dbReference>
<dbReference type="EMBL" id="JBHTCF010000005">
    <property type="protein sequence ID" value="MFC7305685.1"/>
    <property type="molecule type" value="Genomic_DNA"/>
</dbReference>
<reference evidence="3" key="1">
    <citation type="journal article" date="2019" name="Int. J. Syst. Evol. Microbiol.">
        <title>The Global Catalogue of Microorganisms (GCM) 10K type strain sequencing project: providing services to taxonomists for standard genome sequencing and annotation.</title>
        <authorList>
            <consortium name="The Broad Institute Genomics Platform"/>
            <consortium name="The Broad Institute Genome Sequencing Center for Infectious Disease"/>
            <person name="Wu L."/>
            <person name="Ma J."/>
        </authorList>
    </citation>
    <scope>NUCLEOTIDE SEQUENCE [LARGE SCALE GENOMIC DNA]</scope>
    <source>
        <strain evidence="3">SYNS20</strain>
    </source>
</reference>
<evidence type="ECO:0000313" key="2">
    <source>
        <dbReference type="EMBL" id="MFC7305685.1"/>
    </source>
</evidence>
<proteinExistence type="inferred from homology"/>
<dbReference type="Pfam" id="PF03091">
    <property type="entry name" value="CutA1"/>
    <property type="match status" value="1"/>
</dbReference>
<protein>
    <submittedName>
        <fullName evidence="2">Divalent-cation tolerance protein CutA</fullName>
    </submittedName>
</protein>
<dbReference type="RefSeq" id="WP_381831020.1">
    <property type="nucleotide sequence ID" value="NZ_JBHTCF010000005.1"/>
</dbReference>